<dbReference type="GeneID" id="303305171"/>
<comment type="caution">
    <text evidence="2">The sequence shown here is derived from an EMBL/GenBank/DDBJ whole genome shotgun (WGS) entry which is preliminary data.</text>
</comment>
<dbReference type="RefSeq" id="WP_188686455.1">
    <property type="nucleotide sequence ID" value="NZ_BMKX01000008.1"/>
</dbReference>
<feature type="transmembrane region" description="Helical" evidence="1">
    <location>
        <begin position="162"/>
        <end position="181"/>
    </location>
</feature>
<name>A0ABQ2DRF7_9MICC</name>
<evidence type="ECO:0000313" key="2">
    <source>
        <dbReference type="EMBL" id="GGJ67750.1"/>
    </source>
</evidence>
<sequence>MTVSAYEATFRFHASDLLRFAALFLVPLAWMKAGPAAASAMALVSGGTWLLRYYAGTRALDVTGQLVFISAGIFSSIGLYQAIWWLDLAVHLVVMAVVTALIYDILIQRKGLTHEAIRVQQRHVALALLAYGSLAAALWELGEWGGYFFVSPEIGVGILDSTTDFFAGVLGILGTVFWISLNRKSQ</sequence>
<keyword evidence="1" id="KW-0472">Membrane</keyword>
<keyword evidence="3" id="KW-1185">Reference proteome</keyword>
<accession>A0ABQ2DRF7</accession>
<keyword evidence="1" id="KW-0812">Transmembrane</keyword>
<dbReference type="EMBL" id="BMKX01000008">
    <property type="protein sequence ID" value="GGJ67750.1"/>
    <property type="molecule type" value="Genomic_DNA"/>
</dbReference>
<dbReference type="Proteomes" id="UP000606115">
    <property type="component" value="Unassembled WGS sequence"/>
</dbReference>
<gene>
    <name evidence="2" type="ORF">GCM10007173_28260</name>
</gene>
<organism evidence="2 3">
    <name type="scientific">Glutamicibacter ardleyensis</name>
    <dbReference type="NCBI Taxonomy" id="225894"/>
    <lineage>
        <taxon>Bacteria</taxon>
        <taxon>Bacillati</taxon>
        <taxon>Actinomycetota</taxon>
        <taxon>Actinomycetes</taxon>
        <taxon>Micrococcales</taxon>
        <taxon>Micrococcaceae</taxon>
        <taxon>Glutamicibacter</taxon>
    </lineage>
</organism>
<proteinExistence type="predicted"/>
<feature type="transmembrane region" description="Helical" evidence="1">
    <location>
        <begin position="66"/>
        <end position="83"/>
    </location>
</feature>
<feature type="transmembrane region" description="Helical" evidence="1">
    <location>
        <begin position="128"/>
        <end position="150"/>
    </location>
</feature>
<feature type="transmembrane region" description="Helical" evidence="1">
    <location>
        <begin position="89"/>
        <end position="107"/>
    </location>
</feature>
<keyword evidence="1" id="KW-1133">Transmembrane helix</keyword>
<feature type="transmembrane region" description="Helical" evidence="1">
    <location>
        <begin position="36"/>
        <end position="54"/>
    </location>
</feature>
<protein>
    <submittedName>
        <fullName evidence="2">Uncharacterized protein</fullName>
    </submittedName>
</protein>
<reference evidence="3" key="1">
    <citation type="journal article" date="2019" name="Int. J. Syst. Evol. Microbiol.">
        <title>The Global Catalogue of Microorganisms (GCM) 10K type strain sequencing project: providing services to taxonomists for standard genome sequencing and annotation.</title>
        <authorList>
            <consortium name="The Broad Institute Genomics Platform"/>
            <consortium name="The Broad Institute Genome Sequencing Center for Infectious Disease"/>
            <person name="Wu L."/>
            <person name="Ma J."/>
        </authorList>
    </citation>
    <scope>NUCLEOTIDE SEQUENCE [LARGE SCALE GENOMIC DNA]</scope>
    <source>
        <strain evidence="3">CGMCC 1.3685</strain>
    </source>
</reference>
<evidence type="ECO:0000313" key="3">
    <source>
        <dbReference type="Proteomes" id="UP000606115"/>
    </source>
</evidence>
<evidence type="ECO:0000256" key="1">
    <source>
        <dbReference type="SAM" id="Phobius"/>
    </source>
</evidence>